<dbReference type="InterPro" id="IPR008918">
    <property type="entry name" value="HhH2"/>
</dbReference>
<gene>
    <name evidence="8" type="ORF">CFH99_12480</name>
</gene>
<dbReference type="InterPro" id="IPR020046">
    <property type="entry name" value="5-3_exonucl_a-hlix_arch_N"/>
</dbReference>
<dbReference type="Gene3D" id="1.10.150.20">
    <property type="entry name" value="5' to 3' exonuclease, C-terminal subdomain"/>
    <property type="match status" value="1"/>
</dbReference>
<dbReference type="EMBL" id="CP022295">
    <property type="protein sequence ID" value="QSR26441.1"/>
    <property type="molecule type" value="Genomic_DNA"/>
</dbReference>
<dbReference type="Gene3D" id="3.40.50.1010">
    <property type="entry name" value="5'-nuclease"/>
    <property type="match status" value="1"/>
</dbReference>
<dbReference type="SUPFAM" id="SSF88723">
    <property type="entry name" value="PIN domain-like"/>
    <property type="match status" value="1"/>
</dbReference>
<keyword evidence="9" id="KW-1185">Reference proteome</keyword>
<evidence type="ECO:0000256" key="1">
    <source>
        <dbReference type="ARBA" id="ARBA00022722"/>
    </source>
</evidence>
<evidence type="ECO:0000313" key="9">
    <source>
        <dbReference type="Proteomes" id="UP000662818"/>
    </source>
</evidence>
<dbReference type="PANTHER" id="PTHR42646">
    <property type="entry name" value="FLAP ENDONUCLEASE XNI"/>
    <property type="match status" value="1"/>
</dbReference>
<dbReference type="InterPro" id="IPR038969">
    <property type="entry name" value="FEN"/>
</dbReference>
<dbReference type="CDD" id="cd09898">
    <property type="entry name" value="H3TH_53EXO"/>
    <property type="match status" value="1"/>
</dbReference>
<dbReference type="InterPro" id="IPR029060">
    <property type="entry name" value="PIN-like_dom_sf"/>
</dbReference>
<dbReference type="InterPro" id="IPR020045">
    <property type="entry name" value="DNA_polI_H3TH"/>
</dbReference>
<dbReference type="SUPFAM" id="SSF47807">
    <property type="entry name" value="5' to 3' exonuclease, C-terminal subdomain"/>
    <property type="match status" value="1"/>
</dbReference>
<keyword evidence="2" id="KW-0378">Hydrolase</keyword>
<name>A0ABX7PKI1_9ACTN</name>
<protein>
    <recommendedName>
        <fullName evidence="6">5'-3' exonuclease</fullName>
    </recommendedName>
</protein>
<keyword evidence="3" id="KW-0269">Exonuclease</keyword>
<evidence type="ECO:0000256" key="2">
    <source>
        <dbReference type="ARBA" id="ARBA00022801"/>
    </source>
</evidence>
<dbReference type="PANTHER" id="PTHR42646:SF2">
    <property type="entry name" value="5'-3' EXONUCLEASE FAMILY PROTEIN"/>
    <property type="match status" value="1"/>
</dbReference>
<feature type="domain" description="5'-3' exonuclease" evidence="7">
    <location>
        <begin position="43"/>
        <end position="314"/>
    </location>
</feature>
<keyword evidence="8" id="KW-0255">Endonuclease</keyword>
<keyword evidence="4" id="KW-0238">DNA-binding</keyword>
<dbReference type="Proteomes" id="UP000662818">
    <property type="component" value="Chromosome"/>
</dbReference>
<dbReference type="SMART" id="SM00279">
    <property type="entry name" value="HhH2"/>
    <property type="match status" value="1"/>
</dbReference>
<dbReference type="GO" id="GO:0004519">
    <property type="term" value="F:endonuclease activity"/>
    <property type="evidence" value="ECO:0007669"/>
    <property type="project" value="UniProtKB-KW"/>
</dbReference>
<dbReference type="Pfam" id="PF01367">
    <property type="entry name" value="5_3_exonuc"/>
    <property type="match status" value="1"/>
</dbReference>
<evidence type="ECO:0000256" key="5">
    <source>
        <dbReference type="ARBA" id="ARBA00049957"/>
    </source>
</evidence>
<reference evidence="8 9" key="1">
    <citation type="submission" date="2017-06" db="EMBL/GenBank/DDBJ databases">
        <title>Complete Genome Sequence of the Soil Carbazole-Degrading Bacterium Nocardioides aromaticivorans IC177.</title>
        <authorList>
            <person name="Vejarano F."/>
            <person name="Suzuki-Minakuchi C."/>
            <person name="Ohtsubo Y."/>
            <person name="Tsuda M."/>
            <person name="Okada K."/>
            <person name="Nojiri H."/>
        </authorList>
    </citation>
    <scope>NUCLEOTIDE SEQUENCE [LARGE SCALE GENOMIC DNA]</scope>
    <source>
        <strain evidence="8 9">IC177</strain>
    </source>
</reference>
<dbReference type="Pfam" id="PF02739">
    <property type="entry name" value="5_3_exonuc_N"/>
    <property type="match status" value="1"/>
</dbReference>
<dbReference type="InterPro" id="IPR002421">
    <property type="entry name" value="5-3_exonuclease"/>
</dbReference>
<organism evidence="8 9">
    <name type="scientific">Nocardioides aromaticivorans</name>
    <dbReference type="NCBI Taxonomy" id="200618"/>
    <lineage>
        <taxon>Bacteria</taxon>
        <taxon>Bacillati</taxon>
        <taxon>Actinomycetota</taxon>
        <taxon>Actinomycetes</taxon>
        <taxon>Propionibacteriales</taxon>
        <taxon>Nocardioidaceae</taxon>
        <taxon>Nocardioides</taxon>
    </lineage>
</organism>
<evidence type="ECO:0000256" key="6">
    <source>
        <dbReference type="ARBA" id="ARBA00050026"/>
    </source>
</evidence>
<evidence type="ECO:0000256" key="3">
    <source>
        <dbReference type="ARBA" id="ARBA00022839"/>
    </source>
</evidence>
<dbReference type="CDD" id="cd09859">
    <property type="entry name" value="PIN_53EXO"/>
    <property type="match status" value="1"/>
</dbReference>
<comment type="function">
    <text evidence="5">5'-3' exonuclease acting preferentially on double-stranded DNA.</text>
</comment>
<dbReference type="SMART" id="SM00475">
    <property type="entry name" value="53EXOc"/>
    <property type="match status" value="1"/>
</dbReference>
<evidence type="ECO:0000259" key="7">
    <source>
        <dbReference type="SMART" id="SM00475"/>
    </source>
</evidence>
<dbReference type="InterPro" id="IPR036279">
    <property type="entry name" value="5-3_exonuclease_C_sf"/>
</dbReference>
<proteinExistence type="predicted"/>
<keyword evidence="1" id="KW-0540">Nuclease</keyword>
<evidence type="ECO:0000256" key="4">
    <source>
        <dbReference type="ARBA" id="ARBA00023125"/>
    </source>
</evidence>
<sequence>MAALTHAPHPSGRGGPSPRCLAATLRSTPIHADPHHYAGPVTDRLLLLDTASLYFRAFFGSPEILSPGGTNVNAVRGLLDYISRLVEQYQPTHLACCWDDDWRPQWRVDLIPTYKAHRVVEEVVGAPDVEEVPDPLELQVPVIREVLDAFGIAVVGAPGYEADDVIGTLATGAGMPVDVVTGDRDLFQLVDDAAGVRILYVGRGVGRHERVDEAWVLEKYGVRADQYADFATLRGDASDGLPGVKGVGEKTAASLLQKYDDIPGILAAVEDPGSDLGPGPRLKIRDAAAYLEVAPTVVAVARDIDLRRDHLALPQHPMDADRLAALVEQWGLASPVARLTGVLASLAVEPAADV</sequence>
<accession>A0ABX7PKI1</accession>
<evidence type="ECO:0000313" key="8">
    <source>
        <dbReference type="EMBL" id="QSR26441.1"/>
    </source>
</evidence>